<evidence type="ECO:0000256" key="1">
    <source>
        <dbReference type="ARBA" id="ARBA00004409"/>
    </source>
</evidence>
<keyword evidence="2 9" id="KW-0812">Transmembrane</keyword>
<evidence type="ECO:0000256" key="8">
    <source>
        <dbReference type="SAM" id="MobiDB-lite"/>
    </source>
</evidence>
<dbReference type="EMBL" id="SDOV01000001">
    <property type="protein sequence ID" value="KAH7645782.1"/>
    <property type="molecule type" value="Genomic_DNA"/>
</dbReference>
<dbReference type="Pfam" id="PF09787">
    <property type="entry name" value="Golgin_A5"/>
    <property type="match status" value="1"/>
</dbReference>
<reference evidence="10" key="2">
    <citation type="journal article" date="2021" name="World Allergy Organ. J.">
        <title>Chromosome-level assembly of Dermatophagoides farinae genome and transcriptome reveals two novel allergens Der f 37 and Der f 39.</title>
        <authorList>
            <person name="Chen J."/>
            <person name="Cai Z."/>
            <person name="Fan D."/>
            <person name="Hu J."/>
            <person name="Hou Y."/>
            <person name="He Y."/>
            <person name="Zhang Z."/>
            <person name="Zhao Z."/>
            <person name="Gao P."/>
            <person name="Hu W."/>
            <person name="Sun J."/>
            <person name="Li J."/>
            <person name="Ji K."/>
        </authorList>
    </citation>
    <scope>NUCLEOTIDE SEQUENCE</scope>
    <source>
        <strain evidence="10">JKM2019</strain>
    </source>
</reference>
<evidence type="ECO:0000256" key="2">
    <source>
        <dbReference type="ARBA" id="ARBA00022692"/>
    </source>
</evidence>
<dbReference type="InterPro" id="IPR019177">
    <property type="entry name" value="Golgin_subfamily_A_member_5"/>
</dbReference>
<evidence type="ECO:0000256" key="5">
    <source>
        <dbReference type="ARBA" id="ARBA00023054"/>
    </source>
</evidence>
<organism evidence="10">
    <name type="scientific">Dermatophagoides farinae</name>
    <name type="common">American house dust mite</name>
    <dbReference type="NCBI Taxonomy" id="6954"/>
    <lineage>
        <taxon>Eukaryota</taxon>
        <taxon>Metazoa</taxon>
        <taxon>Ecdysozoa</taxon>
        <taxon>Arthropoda</taxon>
        <taxon>Chelicerata</taxon>
        <taxon>Arachnida</taxon>
        <taxon>Acari</taxon>
        <taxon>Acariformes</taxon>
        <taxon>Sarcoptiformes</taxon>
        <taxon>Astigmata</taxon>
        <taxon>Psoroptidia</taxon>
        <taxon>Analgoidea</taxon>
        <taxon>Pyroglyphidae</taxon>
        <taxon>Dermatophagoidinae</taxon>
        <taxon>Dermatophagoides</taxon>
    </lineage>
</organism>
<keyword evidence="3 9" id="KW-1133">Transmembrane helix</keyword>
<reference evidence="10" key="1">
    <citation type="submission" date="2020-06" db="EMBL/GenBank/DDBJ databases">
        <authorList>
            <person name="Ji K."/>
            <person name="Li J."/>
        </authorList>
    </citation>
    <scope>NUCLEOTIDE SEQUENCE</scope>
    <source>
        <strain evidence="10">JKM2019</strain>
        <tissue evidence="10">Whole body</tissue>
    </source>
</reference>
<protein>
    <submittedName>
        <fullName evidence="10">Golgin-like protein</fullName>
    </submittedName>
</protein>
<sequence>MSWLTEIAGKAENFLNAVDKSAATALTNVNHKNVRKHSFNKSDTTNDHNGSLHLLDTEYIDTPDIMSLRTSTSTNSLLSENGNSRKGEHTRTSSYDSIGSRNSKSHDDDRLMEYLNKDNNIPEEEWQSLNNSNHDESSNDNNKLRTKREILTRDVKELDSLNKKILELNGAFKKQKLKAQNYYNQNMANEKLIKELNSKEHDLIASISAKDSQIAALKVQTEQLLVEIQEKEEKYKELKHLHQQIRHELQNKSENNELTINLQREIESLKQSLEFEKAESKRIQDSSNQQIIRLEDNQRSLIEELDNYRRQLNEQKSNRTELEMINNSLRKKCETIEKEFEQFKCKVQKTLKDKDDLMETSRSNKTNDDDGDHDHHDDGQMKILHEQCNTLMNELIELRSRYDQMKSMLDKDENETIPRQTAEIQTLKDQMEEEKKINSNLQNEIDQLSRDRKSYQDDLNQIKSSLSARITERDDEIDKLRRQLILKQQRTPTNHHLVQMDDDQSSFMMNTSITNEWEQRLKSLTENLITKQSMIEQLSSTNHSLKLQLERSEQKLHELVMNNGQLKNDVAIGIYHSPSFTNLIKHRITGGNNDSVQSLIHDDPNDGQVTRKVKRAYTAIDTFSIRLGNFLRMYPSARAAFLVYIIILHVWVAFVLMYYEPEIHGSDFNAK</sequence>
<dbReference type="OrthoDB" id="248903at2759"/>
<evidence type="ECO:0000256" key="3">
    <source>
        <dbReference type="ARBA" id="ARBA00022989"/>
    </source>
</evidence>
<feature type="transmembrane region" description="Helical" evidence="9">
    <location>
        <begin position="639"/>
        <end position="659"/>
    </location>
</feature>
<evidence type="ECO:0000313" key="10">
    <source>
        <dbReference type="EMBL" id="KAH7645782.1"/>
    </source>
</evidence>
<keyword evidence="4" id="KW-0333">Golgi apparatus</keyword>
<feature type="coiled-coil region" evidence="7">
    <location>
        <begin position="535"/>
        <end position="569"/>
    </location>
</feature>
<feature type="region of interest" description="Disordered" evidence="8">
    <location>
        <begin position="72"/>
        <end position="109"/>
    </location>
</feature>
<dbReference type="Proteomes" id="UP000828236">
    <property type="component" value="Unassembled WGS sequence"/>
</dbReference>
<dbReference type="GO" id="GO:0000139">
    <property type="term" value="C:Golgi membrane"/>
    <property type="evidence" value="ECO:0007669"/>
    <property type="project" value="UniProtKB-SubCell"/>
</dbReference>
<dbReference type="PANTHER" id="PTHR13815">
    <property type="entry name" value="GOLGIN-84"/>
    <property type="match status" value="1"/>
</dbReference>
<comment type="subcellular location">
    <subcellularLocation>
        <location evidence="1">Golgi apparatus membrane</location>
        <topology evidence="1">Single-pass type IV membrane protein</topology>
    </subcellularLocation>
</comment>
<name>A0A9D4P867_DERFA</name>
<feature type="compositionally biased region" description="Low complexity" evidence="8">
    <location>
        <begin position="72"/>
        <end position="82"/>
    </location>
</feature>
<evidence type="ECO:0000256" key="7">
    <source>
        <dbReference type="SAM" id="Coils"/>
    </source>
</evidence>
<gene>
    <name evidence="10" type="ORF">HUG17_1320</name>
</gene>
<accession>A0A9D4P867</accession>
<feature type="coiled-coil region" evidence="7">
    <location>
        <begin position="214"/>
        <end position="346"/>
    </location>
</feature>
<feature type="region of interest" description="Disordered" evidence="8">
    <location>
        <begin position="356"/>
        <end position="378"/>
    </location>
</feature>
<evidence type="ECO:0000256" key="6">
    <source>
        <dbReference type="ARBA" id="ARBA00023136"/>
    </source>
</evidence>
<comment type="caution">
    <text evidence="10">The sequence shown here is derived from an EMBL/GenBank/DDBJ whole genome shotgun (WGS) entry which is preliminary data.</text>
</comment>
<dbReference type="GO" id="GO:0007030">
    <property type="term" value="P:Golgi organization"/>
    <property type="evidence" value="ECO:0007669"/>
    <property type="project" value="InterPro"/>
</dbReference>
<keyword evidence="5 7" id="KW-0175">Coiled coil</keyword>
<keyword evidence="6 9" id="KW-0472">Membrane</keyword>
<proteinExistence type="predicted"/>
<evidence type="ECO:0000256" key="9">
    <source>
        <dbReference type="SAM" id="Phobius"/>
    </source>
</evidence>
<dbReference type="GO" id="GO:0031985">
    <property type="term" value="C:Golgi cisterna"/>
    <property type="evidence" value="ECO:0007669"/>
    <property type="project" value="TreeGrafter"/>
</dbReference>
<evidence type="ECO:0000256" key="4">
    <source>
        <dbReference type="ARBA" id="ARBA00023034"/>
    </source>
</evidence>
<dbReference type="PANTHER" id="PTHR13815:SF7">
    <property type="entry name" value="GOLGIN SUBFAMILY A MEMBER 5"/>
    <property type="match status" value="1"/>
</dbReference>
<dbReference type="AlphaFoldDB" id="A0A9D4P867"/>
<feature type="compositionally biased region" description="Basic and acidic residues" evidence="8">
    <location>
        <begin position="365"/>
        <end position="378"/>
    </location>
</feature>
<feature type="compositionally biased region" description="Polar residues" evidence="8">
    <location>
        <begin position="92"/>
        <end position="102"/>
    </location>
</feature>
<feature type="coiled-coil region" evidence="7">
    <location>
        <begin position="381"/>
        <end position="483"/>
    </location>
</feature>
<dbReference type="GO" id="GO:0000301">
    <property type="term" value="P:retrograde transport, vesicle recycling within Golgi"/>
    <property type="evidence" value="ECO:0007669"/>
    <property type="project" value="TreeGrafter"/>
</dbReference>